<sequence length="359" mass="40666">MYAALALSATVYVDVAAQEAKEKAEKAVEVKPVETKRKSEEIVYQFKPWNFKFPMTVGNNSVRNPQEVKCGRCQKTRHVSTYCPSFKCFNCNEMAHIARNYTKPVQQKPGGGAKGRVFVIGEGKRNDNAKVVAGMKPTPLDHAYVVETTSGEKIRITESYANCKMTLGNENSMIELMPMNIADIPVVCDHPDVFPKKLPGLPLDRQIEFRIELIPGAKTVAKAPYCLAPFELKELMKQIQELLDKDFIRPMFIEDNLILSRTQEDHAKHLQIILETLRKEKLYSKFTKCEFWKQEIATPLTTLTQKALNFEWSHKQEEAFKTLKQKLSTSPILALPGGNDDFVIYCDASRIGLGCVLMQ</sequence>
<reference evidence="2" key="1">
    <citation type="journal article" date="2022" name="Mol. Ecol. Resour.">
        <title>The genomes of chicory, endive, great burdock and yacon provide insights into Asteraceae palaeo-polyploidization history and plant inulin production.</title>
        <authorList>
            <person name="Fan W."/>
            <person name="Wang S."/>
            <person name="Wang H."/>
            <person name="Wang A."/>
            <person name="Jiang F."/>
            <person name="Liu H."/>
            <person name="Zhao H."/>
            <person name="Xu D."/>
            <person name="Zhang Y."/>
        </authorList>
    </citation>
    <scope>NUCLEOTIDE SEQUENCE [LARGE SCALE GENOMIC DNA]</scope>
    <source>
        <strain evidence="2">cv. Yunnan</strain>
    </source>
</reference>
<accession>A0ACB8YNP6</accession>
<reference evidence="1 2" key="2">
    <citation type="journal article" date="2022" name="Mol. Ecol. Resour.">
        <title>The genomes of chicory, endive, great burdock and yacon provide insights into Asteraceae paleo-polyploidization history and plant inulin production.</title>
        <authorList>
            <person name="Fan W."/>
            <person name="Wang S."/>
            <person name="Wang H."/>
            <person name="Wang A."/>
            <person name="Jiang F."/>
            <person name="Liu H."/>
            <person name="Zhao H."/>
            <person name="Xu D."/>
            <person name="Zhang Y."/>
        </authorList>
    </citation>
    <scope>NUCLEOTIDE SEQUENCE [LARGE SCALE GENOMIC DNA]</scope>
    <source>
        <strain evidence="2">cv. Yunnan</strain>
        <tissue evidence="1">Leaves</tissue>
    </source>
</reference>
<evidence type="ECO:0000313" key="2">
    <source>
        <dbReference type="Proteomes" id="UP001056120"/>
    </source>
</evidence>
<organism evidence="1 2">
    <name type="scientific">Smallanthus sonchifolius</name>
    <dbReference type="NCBI Taxonomy" id="185202"/>
    <lineage>
        <taxon>Eukaryota</taxon>
        <taxon>Viridiplantae</taxon>
        <taxon>Streptophyta</taxon>
        <taxon>Embryophyta</taxon>
        <taxon>Tracheophyta</taxon>
        <taxon>Spermatophyta</taxon>
        <taxon>Magnoliopsida</taxon>
        <taxon>eudicotyledons</taxon>
        <taxon>Gunneridae</taxon>
        <taxon>Pentapetalae</taxon>
        <taxon>asterids</taxon>
        <taxon>campanulids</taxon>
        <taxon>Asterales</taxon>
        <taxon>Asteraceae</taxon>
        <taxon>Asteroideae</taxon>
        <taxon>Heliantheae alliance</taxon>
        <taxon>Millerieae</taxon>
        <taxon>Smallanthus</taxon>
    </lineage>
</organism>
<name>A0ACB8YNP6_9ASTR</name>
<proteinExistence type="predicted"/>
<protein>
    <submittedName>
        <fullName evidence="1">Uncharacterized protein</fullName>
    </submittedName>
</protein>
<comment type="caution">
    <text evidence="1">The sequence shown here is derived from an EMBL/GenBank/DDBJ whole genome shotgun (WGS) entry which is preliminary data.</text>
</comment>
<keyword evidence="2" id="KW-1185">Reference proteome</keyword>
<dbReference type="Proteomes" id="UP001056120">
    <property type="component" value="Linkage Group LG27"/>
</dbReference>
<evidence type="ECO:0000313" key="1">
    <source>
        <dbReference type="EMBL" id="KAI3686918.1"/>
    </source>
</evidence>
<dbReference type="EMBL" id="CM042044">
    <property type="protein sequence ID" value="KAI3686918.1"/>
    <property type="molecule type" value="Genomic_DNA"/>
</dbReference>
<gene>
    <name evidence="1" type="ORF">L1987_80608</name>
</gene>